<sequence>MSDPTNPRGCYLTFDAASQGTLFTHWSETKIEGALAFFAPRKTVPAFKFKQAGGRAELIREMSGGTGERIKRYYSGFCQFVKIAKSFNAVVVLYAYDVLPRVDLHLCTSAASDNVFHLVPDAPQDLAACVAVGCVPHPNPCFSATTMSQAYFVSVGHREGVALALS</sequence>
<dbReference type="Pfam" id="PF18591">
    <property type="entry name" value="IMP2_C"/>
    <property type="match status" value="1"/>
</dbReference>
<dbReference type="InterPro" id="IPR040955">
    <property type="entry name" value="IMP2_N"/>
</dbReference>
<evidence type="ECO:0000259" key="1">
    <source>
        <dbReference type="Pfam" id="PF18590"/>
    </source>
</evidence>
<comment type="caution">
    <text evidence="3">The sequence shown here is derived from an EMBL/GenBank/DDBJ whole genome shotgun (WGS) entry which is preliminary data.</text>
</comment>
<reference evidence="3" key="1">
    <citation type="submission" date="2023-01" db="EMBL/GenBank/DDBJ databases">
        <title>Metagenome sequencing of chrysophaentin producing Chrysophaeum taylorii.</title>
        <authorList>
            <person name="Davison J."/>
            <person name="Bewley C."/>
        </authorList>
    </citation>
    <scope>NUCLEOTIDE SEQUENCE</scope>
    <source>
        <strain evidence="3">NIES-1699</strain>
    </source>
</reference>
<dbReference type="EMBL" id="JAQMWT010000526">
    <property type="protein sequence ID" value="KAJ8600159.1"/>
    <property type="molecule type" value="Genomic_DNA"/>
</dbReference>
<evidence type="ECO:0000313" key="4">
    <source>
        <dbReference type="Proteomes" id="UP001230188"/>
    </source>
</evidence>
<organism evidence="3 4">
    <name type="scientific">Chrysophaeum taylorii</name>
    <dbReference type="NCBI Taxonomy" id="2483200"/>
    <lineage>
        <taxon>Eukaryota</taxon>
        <taxon>Sar</taxon>
        <taxon>Stramenopiles</taxon>
        <taxon>Ochrophyta</taxon>
        <taxon>Pelagophyceae</taxon>
        <taxon>Pelagomonadales</taxon>
        <taxon>Pelagomonadaceae</taxon>
        <taxon>Chrysophaeum</taxon>
    </lineage>
</organism>
<feature type="domain" description="Immune Mapped Protein 1-like C-terminal" evidence="2">
    <location>
        <begin position="111"/>
        <end position="165"/>
    </location>
</feature>
<keyword evidence="4" id="KW-1185">Reference proteome</keyword>
<name>A0AAD7U937_9STRA</name>
<dbReference type="Proteomes" id="UP001230188">
    <property type="component" value="Unassembled WGS sequence"/>
</dbReference>
<proteinExistence type="predicted"/>
<accession>A0AAD7U937</accession>
<evidence type="ECO:0000259" key="2">
    <source>
        <dbReference type="Pfam" id="PF18591"/>
    </source>
</evidence>
<protein>
    <submittedName>
        <fullName evidence="3">Uncharacterized protein</fullName>
    </submittedName>
</protein>
<dbReference type="AlphaFoldDB" id="A0AAD7U937"/>
<gene>
    <name evidence="3" type="ORF">CTAYLR_001918</name>
</gene>
<feature type="domain" description="Immune mapped protein 2 N-terminal" evidence="1">
    <location>
        <begin position="8"/>
        <end position="93"/>
    </location>
</feature>
<dbReference type="Pfam" id="PF18590">
    <property type="entry name" value="IMP2_N"/>
    <property type="match status" value="1"/>
</dbReference>
<evidence type="ECO:0000313" key="3">
    <source>
        <dbReference type="EMBL" id="KAJ8600159.1"/>
    </source>
</evidence>
<dbReference type="InterPro" id="IPR040785">
    <property type="entry name" value="IMP1-like_C"/>
</dbReference>